<sequence length="86" mass="9169">MVCGVAKAADGLRRVAGAIKMLPDHPVEELVVDLSSSAQGRSPYKPPNILPRGGSTAWRRFSPGVLMKLETQADDRPSAGPPTLQF</sequence>
<comment type="caution">
    <text evidence="1">The sequence shown here is derived from an EMBL/GenBank/DDBJ whole genome shotgun (WGS) entry which is preliminary data.</text>
</comment>
<dbReference type="Proteomes" id="UP000467840">
    <property type="component" value="Chromosome 14"/>
</dbReference>
<dbReference type="EMBL" id="JAAGAX010000006">
    <property type="protein sequence ID" value="KAF2310780.1"/>
    <property type="molecule type" value="Genomic_DNA"/>
</dbReference>
<keyword evidence="2" id="KW-1185">Reference proteome</keyword>
<proteinExistence type="predicted"/>
<organism evidence="1 2">
    <name type="scientific">Hevea brasiliensis</name>
    <name type="common">Para rubber tree</name>
    <name type="synonym">Siphonia brasiliensis</name>
    <dbReference type="NCBI Taxonomy" id="3981"/>
    <lineage>
        <taxon>Eukaryota</taxon>
        <taxon>Viridiplantae</taxon>
        <taxon>Streptophyta</taxon>
        <taxon>Embryophyta</taxon>
        <taxon>Tracheophyta</taxon>
        <taxon>Spermatophyta</taxon>
        <taxon>Magnoliopsida</taxon>
        <taxon>eudicotyledons</taxon>
        <taxon>Gunneridae</taxon>
        <taxon>Pentapetalae</taxon>
        <taxon>rosids</taxon>
        <taxon>fabids</taxon>
        <taxon>Malpighiales</taxon>
        <taxon>Euphorbiaceae</taxon>
        <taxon>Crotonoideae</taxon>
        <taxon>Micrandreae</taxon>
        <taxon>Hevea</taxon>
    </lineage>
</organism>
<dbReference type="AlphaFoldDB" id="A0A6A6MAU8"/>
<gene>
    <name evidence="1" type="ORF">GH714_017122</name>
</gene>
<accession>A0A6A6MAU8</accession>
<evidence type="ECO:0000313" key="2">
    <source>
        <dbReference type="Proteomes" id="UP000467840"/>
    </source>
</evidence>
<name>A0A6A6MAU8_HEVBR</name>
<reference evidence="1 2" key="1">
    <citation type="journal article" date="2020" name="Mol. Plant">
        <title>The Chromosome-Based Rubber Tree Genome Provides New Insights into Spurge Genome Evolution and Rubber Biosynthesis.</title>
        <authorList>
            <person name="Liu J."/>
            <person name="Shi C."/>
            <person name="Shi C.C."/>
            <person name="Li W."/>
            <person name="Zhang Q.J."/>
            <person name="Zhang Y."/>
            <person name="Li K."/>
            <person name="Lu H.F."/>
            <person name="Shi C."/>
            <person name="Zhu S.T."/>
            <person name="Xiao Z.Y."/>
            <person name="Nan H."/>
            <person name="Yue Y."/>
            <person name="Zhu X.G."/>
            <person name="Wu Y."/>
            <person name="Hong X.N."/>
            <person name="Fan G.Y."/>
            <person name="Tong Y."/>
            <person name="Zhang D."/>
            <person name="Mao C.L."/>
            <person name="Liu Y.L."/>
            <person name="Hao S.J."/>
            <person name="Liu W.Q."/>
            <person name="Lv M.Q."/>
            <person name="Zhang H.B."/>
            <person name="Liu Y."/>
            <person name="Hu-Tang G.R."/>
            <person name="Wang J.P."/>
            <person name="Wang J.H."/>
            <person name="Sun Y.H."/>
            <person name="Ni S.B."/>
            <person name="Chen W.B."/>
            <person name="Zhang X.C."/>
            <person name="Jiao Y.N."/>
            <person name="Eichler E.E."/>
            <person name="Li G.H."/>
            <person name="Liu X."/>
            <person name="Gao L.Z."/>
        </authorList>
    </citation>
    <scope>NUCLEOTIDE SEQUENCE [LARGE SCALE GENOMIC DNA]</scope>
    <source>
        <strain evidence="2">cv. GT1</strain>
        <tissue evidence="1">Leaf</tissue>
    </source>
</reference>
<evidence type="ECO:0000313" key="1">
    <source>
        <dbReference type="EMBL" id="KAF2310780.1"/>
    </source>
</evidence>
<protein>
    <submittedName>
        <fullName evidence="1">Uncharacterized protein</fullName>
    </submittedName>
</protein>